<reference evidence="3" key="1">
    <citation type="journal article" date="2017" name="Genome Biol.">
        <title>Comparative genomics reveals high biological diversity and specific adaptations in the industrially and medically important fungal genus Aspergillus.</title>
        <authorList>
            <person name="de Vries R.P."/>
            <person name="Riley R."/>
            <person name="Wiebenga A."/>
            <person name="Aguilar-Osorio G."/>
            <person name="Amillis S."/>
            <person name="Uchima C.A."/>
            <person name="Anderluh G."/>
            <person name="Asadollahi M."/>
            <person name="Askin M."/>
            <person name="Barry K."/>
            <person name="Battaglia E."/>
            <person name="Bayram O."/>
            <person name="Benocci T."/>
            <person name="Braus-Stromeyer S.A."/>
            <person name="Caldana C."/>
            <person name="Canovas D."/>
            <person name="Cerqueira G.C."/>
            <person name="Chen F."/>
            <person name="Chen W."/>
            <person name="Choi C."/>
            <person name="Clum A."/>
            <person name="Dos Santos R.A."/>
            <person name="Damasio A.R."/>
            <person name="Diallinas G."/>
            <person name="Emri T."/>
            <person name="Fekete E."/>
            <person name="Flipphi M."/>
            <person name="Freyberg S."/>
            <person name="Gallo A."/>
            <person name="Gournas C."/>
            <person name="Habgood R."/>
            <person name="Hainaut M."/>
            <person name="Harispe M.L."/>
            <person name="Henrissat B."/>
            <person name="Hilden K.S."/>
            <person name="Hope R."/>
            <person name="Hossain A."/>
            <person name="Karabika E."/>
            <person name="Karaffa L."/>
            <person name="Karanyi Z."/>
            <person name="Krasevec N."/>
            <person name="Kuo A."/>
            <person name="Kusch H."/>
            <person name="LaButti K."/>
            <person name="Lagendijk E.L."/>
            <person name="Lapidus A."/>
            <person name="Levasseur A."/>
            <person name="Lindquist E."/>
            <person name="Lipzen A."/>
            <person name="Logrieco A.F."/>
            <person name="MacCabe A."/>
            <person name="Maekelae M.R."/>
            <person name="Malavazi I."/>
            <person name="Melin P."/>
            <person name="Meyer V."/>
            <person name="Mielnichuk N."/>
            <person name="Miskei M."/>
            <person name="Molnar A.P."/>
            <person name="Mule G."/>
            <person name="Ngan C.Y."/>
            <person name="Orejas M."/>
            <person name="Orosz E."/>
            <person name="Ouedraogo J.P."/>
            <person name="Overkamp K.M."/>
            <person name="Park H.-S."/>
            <person name="Perrone G."/>
            <person name="Piumi F."/>
            <person name="Punt P.J."/>
            <person name="Ram A.F."/>
            <person name="Ramon A."/>
            <person name="Rauscher S."/>
            <person name="Record E."/>
            <person name="Riano-Pachon D.M."/>
            <person name="Robert V."/>
            <person name="Roehrig J."/>
            <person name="Ruller R."/>
            <person name="Salamov A."/>
            <person name="Salih N.S."/>
            <person name="Samson R.A."/>
            <person name="Sandor E."/>
            <person name="Sanguinetti M."/>
            <person name="Schuetze T."/>
            <person name="Sepcic K."/>
            <person name="Shelest E."/>
            <person name="Sherlock G."/>
            <person name="Sophianopoulou V."/>
            <person name="Squina F.M."/>
            <person name="Sun H."/>
            <person name="Susca A."/>
            <person name="Todd R.B."/>
            <person name="Tsang A."/>
            <person name="Unkles S.E."/>
            <person name="van de Wiele N."/>
            <person name="van Rossen-Uffink D."/>
            <person name="Oliveira J.V."/>
            <person name="Vesth T.C."/>
            <person name="Visser J."/>
            <person name="Yu J.-H."/>
            <person name="Zhou M."/>
            <person name="Andersen M.R."/>
            <person name="Archer D.B."/>
            <person name="Baker S.E."/>
            <person name="Benoit I."/>
            <person name="Brakhage A.A."/>
            <person name="Braus G.H."/>
            <person name="Fischer R."/>
            <person name="Frisvad J.C."/>
            <person name="Goldman G.H."/>
            <person name="Houbraken J."/>
            <person name="Oakley B."/>
            <person name="Pocsi I."/>
            <person name="Scazzocchio C."/>
            <person name="Seiboth B."/>
            <person name="vanKuyk P.A."/>
            <person name="Wortman J."/>
            <person name="Dyer P.S."/>
            <person name="Grigoriev I.V."/>
        </authorList>
    </citation>
    <scope>NUCLEOTIDE SEQUENCE [LARGE SCALE GENOMIC DNA]</scope>
    <source>
        <strain evidence="3">DTO 134E9</strain>
    </source>
</reference>
<organism evidence="2 3">
    <name type="scientific">Aspergillus wentii DTO 134E9</name>
    <dbReference type="NCBI Taxonomy" id="1073089"/>
    <lineage>
        <taxon>Eukaryota</taxon>
        <taxon>Fungi</taxon>
        <taxon>Dikarya</taxon>
        <taxon>Ascomycota</taxon>
        <taxon>Pezizomycotina</taxon>
        <taxon>Eurotiomycetes</taxon>
        <taxon>Eurotiomycetidae</taxon>
        <taxon>Eurotiales</taxon>
        <taxon>Aspergillaceae</taxon>
        <taxon>Aspergillus</taxon>
        <taxon>Aspergillus subgen. Cremei</taxon>
    </lineage>
</organism>
<dbReference type="CDD" id="cd06558">
    <property type="entry name" value="crotonase-like"/>
    <property type="match status" value="1"/>
</dbReference>
<gene>
    <name evidence="2" type="ORF">ASPWEDRAFT_188391</name>
</gene>
<keyword evidence="1" id="KW-0472">Membrane</keyword>
<dbReference type="InterPro" id="IPR001753">
    <property type="entry name" value="Enoyl-CoA_hydra/iso"/>
</dbReference>
<proteinExistence type="predicted"/>
<dbReference type="GO" id="GO:0006635">
    <property type="term" value="P:fatty acid beta-oxidation"/>
    <property type="evidence" value="ECO:0007669"/>
    <property type="project" value="TreeGrafter"/>
</dbReference>
<feature type="transmembrane region" description="Helical" evidence="1">
    <location>
        <begin position="96"/>
        <end position="118"/>
    </location>
</feature>
<accession>A0A1L9R538</accession>
<dbReference type="RefSeq" id="XP_040683674.1">
    <property type="nucleotide sequence ID" value="XM_040832225.1"/>
</dbReference>
<dbReference type="InterPro" id="IPR029045">
    <property type="entry name" value="ClpP/crotonase-like_dom_sf"/>
</dbReference>
<dbReference type="SUPFAM" id="SSF52096">
    <property type="entry name" value="ClpP/crotonase"/>
    <property type="match status" value="1"/>
</dbReference>
<dbReference type="Gene3D" id="3.90.226.10">
    <property type="entry name" value="2-enoyl-CoA Hydratase, Chain A, domain 1"/>
    <property type="match status" value="1"/>
</dbReference>
<dbReference type="AlphaFoldDB" id="A0A1L9R538"/>
<dbReference type="GeneID" id="63748073"/>
<dbReference type="PANTHER" id="PTHR11941">
    <property type="entry name" value="ENOYL-COA HYDRATASE-RELATED"/>
    <property type="match status" value="1"/>
</dbReference>
<keyword evidence="1" id="KW-1133">Transmembrane helix</keyword>
<dbReference type="EMBL" id="KV878218">
    <property type="protein sequence ID" value="OJJ29997.1"/>
    <property type="molecule type" value="Genomic_DNA"/>
</dbReference>
<evidence type="ECO:0000256" key="1">
    <source>
        <dbReference type="SAM" id="Phobius"/>
    </source>
</evidence>
<dbReference type="Proteomes" id="UP000184383">
    <property type="component" value="Unassembled WGS sequence"/>
</dbReference>
<dbReference type="Pfam" id="PF00378">
    <property type="entry name" value="ECH_1"/>
    <property type="match status" value="1"/>
</dbReference>
<protein>
    <recommendedName>
        <fullName evidence="4">Enoyl-CoA hydratase</fullName>
    </recommendedName>
</protein>
<dbReference type="PANTHER" id="PTHR11941:SF75">
    <property type="entry name" value="ENOYL-COA HYDRATASE_ISOMERASE FAMILY PROTEIN"/>
    <property type="match status" value="1"/>
</dbReference>
<dbReference type="VEuPathDB" id="FungiDB:ASPWEDRAFT_188391"/>
<keyword evidence="3" id="KW-1185">Reference proteome</keyword>
<dbReference type="STRING" id="1073089.A0A1L9R538"/>
<evidence type="ECO:0000313" key="3">
    <source>
        <dbReference type="Proteomes" id="UP000184383"/>
    </source>
</evidence>
<dbReference type="GO" id="GO:0004165">
    <property type="term" value="F:delta(3)-delta(2)-enoyl-CoA isomerase activity"/>
    <property type="evidence" value="ECO:0007669"/>
    <property type="project" value="TreeGrafter"/>
</dbReference>
<dbReference type="GO" id="GO:0005777">
    <property type="term" value="C:peroxisome"/>
    <property type="evidence" value="ECO:0007669"/>
    <property type="project" value="TreeGrafter"/>
</dbReference>
<sequence>MSIPAFTNLSLERTDNVFIITLQNPPENKFSLAFSQEVIKAFRTVEAILGPNAEGAVITKSDSKFWSTGIDMDELKTSPFALNDGFYPLLSTVLDFPFPTIALLTGHAFGSAYILALAHDYRVMNAHRGFVSFPALNIGFHSDSMGALQRVKLAPPVARKMLLETHRWTGREALTDGLVDAVAEPGDMHEAALGMGRKWAGKAKSGMYAIFRAELYGEAIEELRRVCYIHGRDTSRRPMGKL</sequence>
<keyword evidence="1" id="KW-0812">Transmembrane</keyword>
<dbReference type="OrthoDB" id="1696280at2759"/>
<name>A0A1L9R538_ASPWE</name>
<evidence type="ECO:0000313" key="2">
    <source>
        <dbReference type="EMBL" id="OJJ29997.1"/>
    </source>
</evidence>
<evidence type="ECO:0008006" key="4">
    <source>
        <dbReference type="Google" id="ProtNLM"/>
    </source>
</evidence>